<feature type="active site" description="Schiff-base intermediate with substrate; via topaquinone" evidence="6">
    <location>
        <position position="554"/>
    </location>
</feature>
<keyword evidence="9" id="KW-1133">Transmembrane helix</keyword>
<dbReference type="EMBL" id="JAIWYP010000002">
    <property type="protein sequence ID" value="KAH3873619.1"/>
    <property type="molecule type" value="Genomic_DNA"/>
</dbReference>
<comment type="caution">
    <text evidence="12">The sequence shown here is derived from an EMBL/GenBank/DDBJ whole genome shotgun (WGS) entry which is preliminary data.</text>
</comment>
<keyword evidence="4 8" id="KW-0560">Oxidoreductase</keyword>
<gene>
    <name evidence="12" type="ORF">DPMN_036857</name>
</gene>
<evidence type="ECO:0000259" key="11">
    <source>
        <dbReference type="Pfam" id="PF02727"/>
    </source>
</evidence>
<dbReference type="InterPro" id="IPR049948">
    <property type="entry name" value="Cu_Am_ox_TPQ-bd"/>
</dbReference>
<evidence type="ECO:0000256" key="1">
    <source>
        <dbReference type="ARBA" id="ARBA00007983"/>
    </source>
</evidence>
<dbReference type="GO" id="GO:0009308">
    <property type="term" value="P:amine metabolic process"/>
    <property type="evidence" value="ECO:0007669"/>
    <property type="project" value="UniProtKB-UniRule"/>
</dbReference>
<dbReference type="Gene3D" id="3.10.450.40">
    <property type="match status" value="2"/>
</dbReference>
<feature type="transmembrane region" description="Helical" evidence="9">
    <location>
        <begin position="46"/>
        <end position="69"/>
    </location>
</feature>
<evidence type="ECO:0000256" key="8">
    <source>
        <dbReference type="RuleBase" id="RU000672"/>
    </source>
</evidence>
<sequence length="834" mass="96214">MISLQRMQYNSEEESLMVHESQGCDGDDDDDGASEKHIQRNKVKSFSIKTLAGSILFTGVTSFVLGIAFDRFVLSHQKKFEHTPCVVENTIQCITEKYNNTLTGSEILLNHTESESYLCKVCNRNSSKENAHFEPNVHLSPFSQLTEMEVNSVVKFLQSRKYISTTQQFNESRITHLYLHPPNKQHVLEYLDRSGSLPARFAHVHVIRPVMQPPDVIEYKVGPLNALTNMVAEQLIKDGVININRRPNDEMENYELFKFINITLHVPGLDSLLRESFDSASFGNNISVMFYQLPTVNANERISHMNLYLQIDDEGEGDASLRLLPISCFVHHAGTNVANWKASDWYYASQGPFYSSEDLNDAYGLGTLRMVRYPKGYIKQHTNEFNVRKDDTMPERDFSNIPPPRTYTEHGKRYKINGYKITYLGWQFEFSLHPVRGPVIYDIRFKEHRIAYEISLQDITLLYHPGSNGYGPLTLTDTAFLLGTGSREPRPGLDCPKWGNILDVNGTFQWYHVGPWAGVCVFEADGQRALWRHRARGMVDYFLVVRTILTLGNYDYVVEWEFHVDGRIETMLTASGYLFGSWDDGLYNSSMFGFRIGDFLLGPIHDHTYSFKVDIDVLGIQNSFQTLTWEAGDINAAFQSDDRRTFSGNNNMFYFNQTRFIRDTIYQNETSVVWNPHQPKYYMVVNERERNKWGSLRGYRIVPYSTEQEILKDHPLLNSWNHLKYQIAISKRKESEPYLTNTFYSTLGPFNIADEAGKMTLDDESIVNEDVVLWISEKFLHIPCAEDVPMTISVKRGFTLKPFNYFDSTPVFDLPAFYSDSVDPYDYQQCPEEK</sequence>
<dbReference type="Pfam" id="PF02727">
    <property type="entry name" value="Cu_amine_oxidN2"/>
    <property type="match status" value="1"/>
</dbReference>
<keyword evidence="9" id="KW-0812">Transmembrane</keyword>
<dbReference type="OrthoDB" id="5379943at2759"/>
<comment type="PTM">
    <text evidence="7 8">Topaquinone (TPQ) is generated by copper-dependent autoxidation of a specific tyrosyl residue.</text>
</comment>
<evidence type="ECO:0000256" key="3">
    <source>
        <dbReference type="ARBA" id="ARBA00022772"/>
    </source>
</evidence>
<reference evidence="12" key="2">
    <citation type="submission" date="2020-11" db="EMBL/GenBank/DDBJ databases">
        <authorList>
            <person name="McCartney M.A."/>
            <person name="Auch B."/>
            <person name="Kono T."/>
            <person name="Mallez S."/>
            <person name="Becker A."/>
            <person name="Gohl D.M."/>
            <person name="Silverstein K.A.T."/>
            <person name="Koren S."/>
            <person name="Bechman K.B."/>
            <person name="Herman A."/>
            <person name="Abrahante J.E."/>
            <person name="Garbe J."/>
        </authorList>
    </citation>
    <scope>NUCLEOTIDE SEQUENCE</scope>
    <source>
        <strain evidence="12">Duluth1</strain>
        <tissue evidence="12">Whole animal</tissue>
    </source>
</reference>
<keyword evidence="5 8" id="KW-0186">Copper</keyword>
<keyword evidence="3 6" id="KW-0801">TPQ</keyword>
<dbReference type="InterPro" id="IPR015800">
    <property type="entry name" value="Cu_amine_oxidase_N2"/>
</dbReference>
<dbReference type="PRINTS" id="PR00766">
    <property type="entry name" value="CUDAOXIDASE"/>
</dbReference>
<evidence type="ECO:0000256" key="4">
    <source>
        <dbReference type="ARBA" id="ARBA00023002"/>
    </source>
</evidence>
<evidence type="ECO:0000256" key="9">
    <source>
        <dbReference type="SAM" id="Phobius"/>
    </source>
</evidence>
<evidence type="ECO:0000256" key="7">
    <source>
        <dbReference type="PIRSR" id="PIRSR600269-51"/>
    </source>
</evidence>
<dbReference type="Pfam" id="PF01179">
    <property type="entry name" value="Cu_amine_oxid"/>
    <property type="match status" value="1"/>
</dbReference>
<dbReference type="InterPro" id="IPR000269">
    <property type="entry name" value="Cu_amine_oxidase"/>
</dbReference>
<dbReference type="PROSITE" id="PS01164">
    <property type="entry name" value="COPPER_AMINE_OXID_1"/>
    <property type="match status" value="1"/>
</dbReference>
<accession>A0A9D4MCC5</accession>
<organism evidence="12 13">
    <name type="scientific">Dreissena polymorpha</name>
    <name type="common">Zebra mussel</name>
    <name type="synonym">Mytilus polymorpha</name>
    <dbReference type="NCBI Taxonomy" id="45954"/>
    <lineage>
        <taxon>Eukaryota</taxon>
        <taxon>Metazoa</taxon>
        <taxon>Spiralia</taxon>
        <taxon>Lophotrochozoa</taxon>
        <taxon>Mollusca</taxon>
        <taxon>Bivalvia</taxon>
        <taxon>Autobranchia</taxon>
        <taxon>Heteroconchia</taxon>
        <taxon>Euheterodonta</taxon>
        <taxon>Imparidentia</taxon>
        <taxon>Neoheterodontei</taxon>
        <taxon>Myida</taxon>
        <taxon>Dreissenoidea</taxon>
        <taxon>Dreissenidae</taxon>
        <taxon>Dreissena</taxon>
    </lineage>
</organism>
<reference evidence="12" key="1">
    <citation type="journal article" date="2019" name="bioRxiv">
        <title>The Genome of the Zebra Mussel, Dreissena polymorpha: A Resource for Invasive Species Research.</title>
        <authorList>
            <person name="McCartney M.A."/>
            <person name="Auch B."/>
            <person name="Kono T."/>
            <person name="Mallez S."/>
            <person name="Zhang Y."/>
            <person name="Obille A."/>
            <person name="Becker A."/>
            <person name="Abrahante J.E."/>
            <person name="Garbe J."/>
            <person name="Badalamenti J.P."/>
            <person name="Herman A."/>
            <person name="Mangelson H."/>
            <person name="Liachko I."/>
            <person name="Sullivan S."/>
            <person name="Sone E.D."/>
            <person name="Koren S."/>
            <person name="Silverstein K.A.T."/>
            <person name="Beckman K.B."/>
            <person name="Gohl D.M."/>
        </authorList>
    </citation>
    <scope>NUCLEOTIDE SEQUENCE</scope>
    <source>
        <strain evidence="12">Duluth1</strain>
        <tissue evidence="12">Whole animal</tissue>
    </source>
</reference>
<dbReference type="EC" id="1.4.3.-" evidence="8"/>
<dbReference type="SUPFAM" id="SSF49998">
    <property type="entry name" value="Amine oxidase catalytic domain"/>
    <property type="match status" value="1"/>
</dbReference>
<evidence type="ECO:0000256" key="2">
    <source>
        <dbReference type="ARBA" id="ARBA00022723"/>
    </source>
</evidence>
<name>A0A9D4MCC5_DREPO</name>
<dbReference type="PANTHER" id="PTHR10638">
    <property type="entry name" value="COPPER AMINE OXIDASE"/>
    <property type="match status" value="1"/>
</dbReference>
<evidence type="ECO:0000259" key="10">
    <source>
        <dbReference type="Pfam" id="PF01179"/>
    </source>
</evidence>
<comment type="cofactor">
    <cofactor evidence="8">
        <name>Cu cation</name>
        <dbReference type="ChEBI" id="CHEBI:23378"/>
    </cofactor>
    <text evidence="8">Contains 1 topaquinone per subunit.</text>
</comment>
<dbReference type="GO" id="GO:0048038">
    <property type="term" value="F:quinone binding"/>
    <property type="evidence" value="ECO:0007669"/>
    <property type="project" value="InterPro"/>
</dbReference>
<evidence type="ECO:0000313" key="13">
    <source>
        <dbReference type="Proteomes" id="UP000828390"/>
    </source>
</evidence>
<evidence type="ECO:0000256" key="6">
    <source>
        <dbReference type="PIRSR" id="PIRSR600269-50"/>
    </source>
</evidence>
<dbReference type="Gene3D" id="2.70.98.20">
    <property type="entry name" value="Copper amine oxidase, catalytic domain"/>
    <property type="match status" value="1"/>
</dbReference>
<comment type="similarity">
    <text evidence="1 8">Belongs to the copper/topaquinone oxidase family.</text>
</comment>
<keyword evidence="13" id="KW-1185">Reference proteome</keyword>
<dbReference type="InterPro" id="IPR036460">
    <property type="entry name" value="Cu_amine_oxidase_C_sf"/>
</dbReference>
<dbReference type="Proteomes" id="UP000828390">
    <property type="component" value="Unassembled WGS sequence"/>
</dbReference>
<dbReference type="AlphaFoldDB" id="A0A9D4MCC5"/>
<dbReference type="PANTHER" id="PTHR10638:SF20">
    <property type="entry name" value="AMINE OXIDASE"/>
    <property type="match status" value="1"/>
</dbReference>
<dbReference type="SUPFAM" id="SSF54416">
    <property type="entry name" value="Amine oxidase N-terminal region"/>
    <property type="match status" value="1"/>
</dbReference>
<dbReference type="GO" id="GO:0005886">
    <property type="term" value="C:plasma membrane"/>
    <property type="evidence" value="ECO:0007669"/>
    <property type="project" value="TreeGrafter"/>
</dbReference>
<feature type="domain" description="Copper amine oxidase catalytic" evidence="10">
    <location>
        <begin position="406"/>
        <end position="811"/>
    </location>
</feature>
<proteinExistence type="inferred from homology"/>
<keyword evidence="2 8" id="KW-0479">Metal-binding</keyword>
<protein>
    <recommendedName>
        <fullName evidence="8">Amine oxidase</fullName>
        <ecNumber evidence="8">1.4.3.-</ecNumber>
    </recommendedName>
</protein>
<dbReference type="GO" id="GO:0008131">
    <property type="term" value="F:primary methylamine oxidase activity"/>
    <property type="evidence" value="ECO:0007669"/>
    <property type="project" value="InterPro"/>
</dbReference>
<dbReference type="GO" id="GO:0005507">
    <property type="term" value="F:copper ion binding"/>
    <property type="evidence" value="ECO:0007669"/>
    <property type="project" value="InterPro"/>
</dbReference>
<evidence type="ECO:0000256" key="5">
    <source>
        <dbReference type="ARBA" id="ARBA00023008"/>
    </source>
</evidence>
<keyword evidence="9" id="KW-0472">Membrane</keyword>
<feature type="modified residue" description="2',4',5'-topaquinone" evidence="7">
    <location>
        <position position="554"/>
    </location>
</feature>
<dbReference type="InterPro" id="IPR016182">
    <property type="entry name" value="Cu_amine_oxidase_N-reg"/>
</dbReference>
<evidence type="ECO:0000313" key="12">
    <source>
        <dbReference type="EMBL" id="KAH3873619.1"/>
    </source>
</evidence>
<feature type="active site" description="Proton acceptor" evidence="6">
    <location>
        <position position="477"/>
    </location>
</feature>
<feature type="domain" description="Copper amine oxidase N2-terminal" evidence="11">
    <location>
        <begin position="141"/>
        <end position="225"/>
    </location>
</feature>
<dbReference type="InterPro" id="IPR015798">
    <property type="entry name" value="Cu_amine_oxidase_C"/>
</dbReference>